<accession>A0A4Q7TTR2</accession>
<reference evidence="2 3" key="1">
    <citation type="journal article" date="2015" name="Stand. Genomic Sci.">
        <title>Genomic Encyclopedia of Bacterial and Archaeal Type Strains, Phase III: the genomes of soil and plant-associated and newly described type strains.</title>
        <authorList>
            <person name="Whitman W.B."/>
            <person name="Woyke T."/>
            <person name="Klenk H.P."/>
            <person name="Zhou Y."/>
            <person name="Lilburn T.G."/>
            <person name="Beck B.J."/>
            <person name="De Vos P."/>
            <person name="Vandamme P."/>
            <person name="Eisen J.A."/>
            <person name="Garrity G."/>
            <person name="Hugenholtz P."/>
            <person name="Kyrpides N.C."/>
        </authorList>
    </citation>
    <scope>NUCLEOTIDE SEQUENCE [LARGE SCALE GENOMIC DNA]</scope>
    <source>
        <strain evidence="2 3">AC4r</strain>
    </source>
</reference>
<feature type="transmembrane region" description="Helical" evidence="1">
    <location>
        <begin position="109"/>
        <end position="131"/>
    </location>
</feature>
<dbReference type="Pfam" id="PF06993">
    <property type="entry name" value="DUF1304"/>
    <property type="match status" value="1"/>
</dbReference>
<dbReference type="RefSeq" id="WP_130280852.1">
    <property type="nucleotide sequence ID" value="NZ_SGXT01000011.1"/>
</dbReference>
<evidence type="ECO:0000256" key="1">
    <source>
        <dbReference type="SAM" id="Phobius"/>
    </source>
</evidence>
<dbReference type="AlphaFoldDB" id="A0A4Q7TTR2"/>
<comment type="caution">
    <text evidence="2">The sequence shown here is derived from an EMBL/GenBank/DDBJ whole genome shotgun (WGS) entry which is preliminary data.</text>
</comment>
<organism evidence="2 3">
    <name type="scientific">Microcella alkaliphila</name>
    <dbReference type="NCBI Taxonomy" id="279828"/>
    <lineage>
        <taxon>Bacteria</taxon>
        <taxon>Bacillati</taxon>
        <taxon>Actinomycetota</taxon>
        <taxon>Actinomycetes</taxon>
        <taxon>Micrococcales</taxon>
        <taxon>Microbacteriaceae</taxon>
        <taxon>Microcella</taxon>
    </lineage>
</organism>
<keyword evidence="1" id="KW-0812">Transmembrane</keyword>
<name>A0A4Q7TTR2_9MICO</name>
<feature type="transmembrane region" description="Helical" evidence="1">
    <location>
        <begin position="6"/>
        <end position="27"/>
    </location>
</feature>
<feature type="transmembrane region" description="Helical" evidence="1">
    <location>
        <begin position="79"/>
        <end position="102"/>
    </location>
</feature>
<dbReference type="Proteomes" id="UP000292408">
    <property type="component" value="Unassembled WGS sequence"/>
</dbReference>
<proteinExistence type="predicted"/>
<protein>
    <submittedName>
        <fullName evidence="2">Putative membrane protein</fullName>
    </submittedName>
</protein>
<keyword evidence="1" id="KW-1133">Transmembrane helix</keyword>
<sequence>MLIAALALLGFGVLFHGAAFVLESLLWGRPATRRLFGVRGDDAVEATRLFAANQGVYNLVLAAITSAGFVLLIGDAGSVVGATLACAGGAAMTIAGVALLVTSRRAWRAALLQAAPPALGCALLISALVAAGA</sequence>
<keyword evidence="3" id="KW-1185">Reference proteome</keyword>
<dbReference type="InterPro" id="IPR009732">
    <property type="entry name" value="DUF1304"/>
</dbReference>
<dbReference type="OrthoDB" id="9803832at2"/>
<gene>
    <name evidence="2" type="ORF">EV140_0599</name>
</gene>
<evidence type="ECO:0000313" key="3">
    <source>
        <dbReference type="Proteomes" id="UP000292408"/>
    </source>
</evidence>
<feature type="transmembrane region" description="Helical" evidence="1">
    <location>
        <begin position="56"/>
        <end position="73"/>
    </location>
</feature>
<dbReference type="EMBL" id="SGXT01000011">
    <property type="protein sequence ID" value="RZT64355.1"/>
    <property type="molecule type" value="Genomic_DNA"/>
</dbReference>
<keyword evidence="1" id="KW-0472">Membrane</keyword>
<evidence type="ECO:0000313" key="2">
    <source>
        <dbReference type="EMBL" id="RZT64355.1"/>
    </source>
</evidence>